<reference evidence="3 4" key="1">
    <citation type="submission" date="2018-04" db="EMBL/GenBank/DDBJ databases">
        <title>Genome of Nocardioides gansuensis WSJ-1.</title>
        <authorList>
            <person name="Wu S."/>
            <person name="Wang G."/>
        </authorList>
    </citation>
    <scope>NUCLEOTIDE SEQUENCE [LARGE SCALE GENOMIC DNA]</scope>
    <source>
        <strain evidence="3 4">WSJ-1</strain>
    </source>
</reference>
<evidence type="ECO:0000313" key="3">
    <source>
        <dbReference type="EMBL" id="PVG83619.1"/>
    </source>
</evidence>
<gene>
    <name evidence="3" type="ORF">DDE18_04620</name>
</gene>
<evidence type="ECO:0000313" key="4">
    <source>
        <dbReference type="Proteomes" id="UP000246018"/>
    </source>
</evidence>
<keyword evidence="4" id="KW-1185">Reference proteome</keyword>
<name>A0A2T8FD45_9ACTN</name>
<dbReference type="OrthoDB" id="8968203at2"/>
<organism evidence="3 4">
    <name type="scientific">Nocardioides gansuensis</name>
    <dbReference type="NCBI Taxonomy" id="2138300"/>
    <lineage>
        <taxon>Bacteria</taxon>
        <taxon>Bacillati</taxon>
        <taxon>Actinomycetota</taxon>
        <taxon>Actinomycetes</taxon>
        <taxon>Propionibacteriales</taxon>
        <taxon>Nocardioidaceae</taxon>
        <taxon>Nocardioides</taxon>
    </lineage>
</organism>
<dbReference type="EMBL" id="QDGZ01000002">
    <property type="protein sequence ID" value="PVG83619.1"/>
    <property type="molecule type" value="Genomic_DNA"/>
</dbReference>
<dbReference type="InterPro" id="IPR005545">
    <property type="entry name" value="YCII"/>
</dbReference>
<protein>
    <recommendedName>
        <fullName evidence="2">YCII-related domain-containing protein</fullName>
    </recommendedName>
</protein>
<dbReference type="Gene3D" id="3.30.70.1060">
    <property type="entry name" value="Dimeric alpha+beta barrel"/>
    <property type="match status" value="1"/>
</dbReference>
<dbReference type="Pfam" id="PF03795">
    <property type="entry name" value="YCII"/>
    <property type="match status" value="1"/>
</dbReference>
<accession>A0A2T8FD45</accession>
<comment type="similarity">
    <text evidence="1">Belongs to the YciI family.</text>
</comment>
<proteinExistence type="inferred from homology"/>
<evidence type="ECO:0000256" key="1">
    <source>
        <dbReference type="ARBA" id="ARBA00007689"/>
    </source>
</evidence>
<sequence length="96" mass="10155">MRVKAVLVRYRYADTELRARHRAEHVDRLRGLANDGLVLVAGPDVSDEGAVLVLLVPDVDAATAVMDADVYLQSGAVTSYTADAFVAVVTSPALSG</sequence>
<dbReference type="InterPro" id="IPR011008">
    <property type="entry name" value="Dimeric_a/b-barrel"/>
</dbReference>
<dbReference type="AlphaFoldDB" id="A0A2T8FD45"/>
<dbReference type="Proteomes" id="UP000246018">
    <property type="component" value="Unassembled WGS sequence"/>
</dbReference>
<evidence type="ECO:0000259" key="2">
    <source>
        <dbReference type="Pfam" id="PF03795"/>
    </source>
</evidence>
<comment type="caution">
    <text evidence="3">The sequence shown here is derived from an EMBL/GenBank/DDBJ whole genome shotgun (WGS) entry which is preliminary data.</text>
</comment>
<feature type="domain" description="YCII-related" evidence="2">
    <location>
        <begin position="6"/>
        <end position="81"/>
    </location>
</feature>
<dbReference type="SUPFAM" id="SSF54909">
    <property type="entry name" value="Dimeric alpha+beta barrel"/>
    <property type="match status" value="1"/>
</dbReference>